<name>A0ABQ9I4P9_9NEOP</name>
<keyword evidence="2" id="KW-1185">Reference proteome</keyword>
<dbReference type="Proteomes" id="UP001159363">
    <property type="component" value="Chromosome 2"/>
</dbReference>
<sequence length="191" mass="22288">MSPLPPMPQKADIKLSASAPVQVIQHHMNIPLLPPAQAHDQQAFDHIFIHEIKMPEEKTNSKQRSSEKWTAFYQPWVCRFVHYAGHMVELEEKYFFIMKIVDALTDESKCQVQGTASTKSHSSRHDNDVSPVEKLANLKWEHLGIIQSLPMSETNFEVAWKLLMDCYENKWRHNFRLLQIPLRHLSRCIDC</sequence>
<reference evidence="1 2" key="1">
    <citation type="submission" date="2023-02" db="EMBL/GenBank/DDBJ databases">
        <title>LHISI_Scaffold_Assembly.</title>
        <authorList>
            <person name="Stuart O.P."/>
            <person name="Cleave R."/>
            <person name="Magrath M.J.L."/>
            <person name="Mikheyev A.S."/>
        </authorList>
    </citation>
    <scope>NUCLEOTIDE SEQUENCE [LARGE SCALE GENOMIC DNA]</scope>
    <source>
        <strain evidence="1">Daus_M_001</strain>
        <tissue evidence="1">Leg muscle</tissue>
    </source>
</reference>
<dbReference type="EMBL" id="JARBHB010000002">
    <property type="protein sequence ID" value="KAJ8891630.1"/>
    <property type="molecule type" value="Genomic_DNA"/>
</dbReference>
<accession>A0ABQ9I4P9</accession>
<evidence type="ECO:0000313" key="2">
    <source>
        <dbReference type="Proteomes" id="UP001159363"/>
    </source>
</evidence>
<protein>
    <submittedName>
        <fullName evidence="1">Uncharacterized protein</fullName>
    </submittedName>
</protein>
<proteinExistence type="predicted"/>
<comment type="caution">
    <text evidence="1">The sequence shown here is derived from an EMBL/GenBank/DDBJ whole genome shotgun (WGS) entry which is preliminary data.</text>
</comment>
<gene>
    <name evidence="1" type="ORF">PR048_004158</name>
</gene>
<organism evidence="1 2">
    <name type="scientific">Dryococelus australis</name>
    <dbReference type="NCBI Taxonomy" id="614101"/>
    <lineage>
        <taxon>Eukaryota</taxon>
        <taxon>Metazoa</taxon>
        <taxon>Ecdysozoa</taxon>
        <taxon>Arthropoda</taxon>
        <taxon>Hexapoda</taxon>
        <taxon>Insecta</taxon>
        <taxon>Pterygota</taxon>
        <taxon>Neoptera</taxon>
        <taxon>Polyneoptera</taxon>
        <taxon>Phasmatodea</taxon>
        <taxon>Verophasmatodea</taxon>
        <taxon>Anareolatae</taxon>
        <taxon>Phasmatidae</taxon>
        <taxon>Eurycanthinae</taxon>
        <taxon>Dryococelus</taxon>
    </lineage>
</organism>
<evidence type="ECO:0000313" key="1">
    <source>
        <dbReference type="EMBL" id="KAJ8891630.1"/>
    </source>
</evidence>